<gene>
    <name evidence="2" type="ORF">SAMN05216259_101355</name>
</gene>
<reference evidence="2 3" key="1">
    <citation type="submission" date="2016-10" db="EMBL/GenBank/DDBJ databases">
        <authorList>
            <person name="de Groot N.N."/>
        </authorList>
    </citation>
    <scope>NUCLEOTIDE SEQUENCE [LARGE SCALE GENOMIC DNA]</scope>
    <source>
        <strain evidence="2 3">CGMCC 4.2022</strain>
    </source>
</reference>
<dbReference type="Pfam" id="PF01381">
    <property type="entry name" value="HTH_3"/>
    <property type="match status" value="1"/>
</dbReference>
<dbReference type="InterPro" id="IPR010982">
    <property type="entry name" value="Lambda_DNA-bd_dom_sf"/>
</dbReference>
<accession>A0A1G9VQ98</accession>
<organism evidence="2 3">
    <name type="scientific">Actinacidiphila guanduensis</name>
    <dbReference type="NCBI Taxonomy" id="310781"/>
    <lineage>
        <taxon>Bacteria</taxon>
        <taxon>Bacillati</taxon>
        <taxon>Actinomycetota</taxon>
        <taxon>Actinomycetes</taxon>
        <taxon>Kitasatosporales</taxon>
        <taxon>Streptomycetaceae</taxon>
        <taxon>Actinacidiphila</taxon>
    </lineage>
</organism>
<evidence type="ECO:0000313" key="3">
    <source>
        <dbReference type="Proteomes" id="UP000199341"/>
    </source>
</evidence>
<dbReference type="EMBL" id="FNIE01000001">
    <property type="protein sequence ID" value="SDM74131.1"/>
    <property type="molecule type" value="Genomic_DNA"/>
</dbReference>
<dbReference type="InterPro" id="IPR001387">
    <property type="entry name" value="Cro/C1-type_HTH"/>
</dbReference>
<dbReference type="GO" id="GO:0003677">
    <property type="term" value="F:DNA binding"/>
    <property type="evidence" value="ECO:0007669"/>
    <property type="project" value="InterPro"/>
</dbReference>
<dbReference type="Proteomes" id="UP000199341">
    <property type="component" value="Unassembled WGS sequence"/>
</dbReference>
<dbReference type="SUPFAM" id="SSF47413">
    <property type="entry name" value="lambda repressor-like DNA-binding domains"/>
    <property type="match status" value="1"/>
</dbReference>
<evidence type="ECO:0000313" key="2">
    <source>
        <dbReference type="EMBL" id="SDM74131.1"/>
    </source>
</evidence>
<dbReference type="SMART" id="SM00530">
    <property type="entry name" value="HTH_XRE"/>
    <property type="match status" value="1"/>
</dbReference>
<dbReference type="PROSITE" id="PS50943">
    <property type="entry name" value="HTH_CROC1"/>
    <property type="match status" value="1"/>
</dbReference>
<protein>
    <submittedName>
        <fullName evidence="2">Helix-turn-helix</fullName>
    </submittedName>
</protein>
<proteinExistence type="predicted"/>
<dbReference type="AlphaFoldDB" id="A0A1G9VQ98"/>
<keyword evidence="3" id="KW-1185">Reference proteome</keyword>
<dbReference type="Gene3D" id="1.10.260.40">
    <property type="entry name" value="lambda repressor-like DNA-binding domains"/>
    <property type="match status" value="1"/>
</dbReference>
<feature type="domain" description="HTH cro/C1-type" evidence="1">
    <location>
        <begin position="20"/>
        <end position="74"/>
    </location>
</feature>
<dbReference type="CDD" id="cd00093">
    <property type="entry name" value="HTH_XRE"/>
    <property type="match status" value="1"/>
</dbReference>
<dbReference type="STRING" id="310781.SAMN05216259_101355"/>
<name>A0A1G9VQ98_9ACTN</name>
<sequence>MAGRGPSEGGVGLRPNGAAMRALRTALKVSLRDMQQRTGLDPGYLSRLERGLAGAGAETIRRCADALDVPAGAITHDR</sequence>
<evidence type="ECO:0000259" key="1">
    <source>
        <dbReference type="PROSITE" id="PS50943"/>
    </source>
</evidence>